<feature type="non-terminal residue" evidence="1">
    <location>
        <position position="1"/>
    </location>
</feature>
<evidence type="ECO:0000313" key="1">
    <source>
        <dbReference type="EMBL" id="GFD60651.1"/>
    </source>
</evidence>
<protein>
    <submittedName>
        <fullName evidence="1">Uncharacterized protein</fullName>
    </submittedName>
</protein>
<name>A0A699XUM7_TANCI</name>
<dbReference type="AlphaFoldDB" id="A0A699XUM7"/>
<reference evidence="1" key="1">
    <citation type="journal article" date="2019" name="Sci. Rep.">
        <title>Draft genome of Tanacetum cinerariifolium, the natural source of mosquito coil.</title>
        <authorList>
            <person name="Yamashiro T."/>
            <person name="Shiraishi A."/>
            <person name="Satake H."/>
            <person name="Nakayama K."/>
        </authorList>
    </citation>
    <scope>NUCLEOTIDE SEQUENCE</scope>
</reference>
<comment type="caution">
    <text evidence="1">The sequence shown here is derived from an EMBL/GenBank/DDBJ whole genome shotgun (WGS) entry which is preliminary data.</text>
</comment>
<sequence length="64" mass="6498">ARDVDGQLLLLGGTDLEVHRVLELAGRTVDAEQLLAAEGGVAHDIGQLLAQGIVFTLHGGAIGG</sequence>
<proteinExistence type="predicted"/>
<dbReference type="EMBL" id="BKCJ011880616">
    <property type="protein sequence ID" value="GFD60651.1"/>
    <property type="molecule type" value="Genomic_DNA"/>
</dbReference>
<gene>
    <name evidence="1" type="ORF">Tci_932620</name>
</gene>
<accession>A0A699XUM7</accession>
<organism evidence="1">
    <name type="scientific">Tanacetum cinerariifolium</name>
    <name type="common">Dalmatian daisy</name>
    <name type="synonym">Chrysanthemum cinerariifolium</name>
    <dbReference type="NCBI Taxonomy" id="118510"/>
    <lineage>
        <taxon>Eukaryota</taxon>
        <taxon>Viridiplantae</taxon>
        <taxon>Streptophyta</taxon>
        <taxon>Embryophyta</taxon>
        <taxon>Tracheophyta</taxon>
        <taxon>Spermatophyta</taxon>
        <taxon>Magnoliopsida</taxon>
        <taxon>eudicotyledons</taxon>
        <taxon>Gunneridae</taxon>
        <taxon>Pentapetalae</taxon>
        <taxon>asterids</taxon>
        <taxon>campanulids</taxon>
        <taxon>Asterales</taxon>
        <taxon>Asteraceae</taxon>
        <taxon>Asteroideae</taxon>
        <taxon>Anthemideae</taxon>
        <taxon>Anthemidinae</taxon>
        <taxon>Tanacetum</taxon>
    </lineage>
</organism>